<dbReference type="PRINTS" id="PR00413">
    <property type="entry name" value="HADHALOGNASE"/>
</dbReference>
<dbReference type="Pfam" id="PF00702">
    <property type="entry name" value="Hydrolase"/>
    <property type="match status" value="1"/>
</dbReference>
<dbReference type="SUPFAM" id="SSF56784">
    <property type="entry name" value="HAD-like"/>
    <property type="match status" value="1"/>
</dbReference>
<evidence type="ECO:0000256" key="1">
    <source>
        <dbReference type="ARBA" id="ARBA00008106"/>
    </source>
</evidence>
<accession>A0ABS7RT61</accession>
<dbReference type="PANTHER" id="PTHR43316:SF3">
    <property type="entry name" value="HALOACID DEHALOGENASE, TYPE II (AFU_ORTHOLOGUE AFUA_2G07750)-RELATED"/>
    <property type="match status" value="1"/>
</dbReference>
<reference evidence="3 4" key="1">
    <citation type="submission" date="2021-08" db="EMBL/GenBank/DDBJ databases">
        <title>Nocardioides bacterium WL0053 sp. nov., isolated from the sediment.</title>
        <authorList>
            <person name="Wang L."/>
            <person name="Zhang D."/>
            <person name="Zhang A."/>
        </authorList>
    </citation>
    <scope>NUCLEOTIDE SEQUENCE [LARGE SCALE GENOMIC DNA]</scope>
    <source>
        <strain evidence="3 4">WL0053</strain>
    </source>
</reference>
<organism evidence="3 4">
    <name type="scientific">Nocardioides jiangsuensis</name>
    <dbReference type="NCBI Taxonomy" id="2866161"/>
    <lineage>
        <taxon>Bacteria</taxon>
        <taxon>Bacillati</taxon>
        <taxon>Actinomycetota</taxon>
        <taxon>Actinomycetes</taxon>
        <taxon>Propionibacteriales</taxon>
        <taxon>Nocardioidaceae</taxon>
        <taxon>Nocardioides</taxon>
    </lineage>
</organism>
<gene>
    <name evidence="3" type="ORF">K1X13_18475</name>
</gene>
<dbReference type="InterPro" id="IPR023198">
    <property type="entry name" value="PGP-like_dom2"/>
</dbReference>
<dbReference type="PANTHER" id="PTHR43316">
    <property type="entry name" value="HYDROLASE, HALOACID DELAHOGENASE-RELATED"/>
    <property type="match status" value="1"/>
</dbReference>
<keyword evidence="2" id="KW-0378">Hydrolase</keyword>
<name>A0ABS7RT61_9ACTN</name>
<dbReference type="Gene3D" id="3.40.50.1000">
    <property type="entry name" value="HAD superfamily/HAD-like"/>
    <property type="match status" value="1"/>
</dbReference>
<dbReference type="Proteomes" id="UP000754710">
    <property type="component" value="Unassembled WGS sequence"/>
</dbReference>
<dbReference type="SFLD" id="SFLDS00003">
    <property type="entry name" value="Haloacid_Dehalogenase"/>
    <property type="match status" value="1"/>
</dbReference>
<evidence type="ECO:0000313" key="4">
    <source>
        <dbReference type="Proteomes" id="UP000754710"/>
    </source>
</evidence>
<sequence length="228" mass="24280">MRPPSVVVLDVNETLSDLRPMGQRFAEVGADPSLARLWFASVLRDGFALTAARSTATFRDLGADLLRELLPREVSAVPGEGPELERAVEHVLSGFMELPLYPDVAPGVRALAEQGLRVVTLSNGSAEVAERLLGDAGLRDLFSDVLSVEDAGVWKPGPGAYEHAADVCGTPLPDMLMVAVHPWDVDGAARAGMQTAWVDRDRRPYPSYATPPVLTVASLVELAGTLGA</sequence>
<protein>
    <submittedName>
        <fullName evidence="3">Haloacid dehalogenase type II</fullName>
    </submittedName>
</protein>
<evidence type="ECO:0000256" key="2">
    <source>
        <dbReference type="ARBA" id="ARBA00022801"/>
    </source>
</evidence>
<dbReference type="InterPro" id="IPR036412">
    <property type="entry name" value="HAD-like_sf"/>
</dbReference>
<dbReference type="NCBIfam" id="TIGR01493">
    <property type="entry name" value="HAD-SF-IA-v2"/>
    <property type="match status" value="1"/>
</dbReference>
<dbReference type="InterPro" id="IPR023214">
    <property type="entry name" value="HAD_sf"/>
</dbReference>
<evidence type="ECO:0000313" key="3">
    <source>
        <dbReference type="EMBL" id="MBY9076822.1"/>
    </source>
</evidence>
<dbReference type="Gene3D" id="1.10.150.240">
    <property type="entry name" value="Putative phosphatase, domain 2"/>
    <property type="match status" value="1"/>
</dbReference>
<dbReference type="EMBL" id="JAIEZQ010000003">
    <property type="protein sequence ID" value="MBY9076822.1"/>
    <property type="molecule type" value="Genomic_DNA"/>
</dbReference>
<keyword evidence="4" id="KW-1185">Reference proteome</keyword>
<dbReference type="SFLD" id="SFLDG01129">
    <property type="entry name" value="C1.5:_HAD__Beta-PGM__Phosphata"/>
    <property type="match status" value="1"/>
</dbReference>
<dbReference type="RefSeq" id="WP_221026604.1">
    <property type="nucleotide sequence ID" value="NZ_JAIEZQ010000003.1"/>
</dbReference>
<comment type="caution">
    <text evidence="3">The sequence shown here is derived from an EMBL/GenBank/DDBJ whole genome shotgun (WGS) entry which is preliminary data.</text>
</comment>
<dbReference type="InterPro" id="IPR006439">
    <property type="entry name" value="HAD-SF_hydro_IA"/>
</dbReference>
<dbReference type="InterPro" id="IPR051540">
    <property type="entry name" value="S-2-haloacid_dehalogenase"/>
</dbReference>
<dbReference type="InterPro" id="IPR006328">
    <property type="entry name" value="2-HAD"/>
</dbReference>
<proteinExistence type="inferred from homology"/>
<dbReference type="CDD" id="cd02588">
    <property type="entry name" value="HAD_L2-DEX"/>
    <property type="match status" value="1"/>
</dbReference>
<dbReference type="NCBIfam" id="TIGR01428">
    <property type="entry name" value="HAD_type_II"/>
    <property type="match status" value="1"/>
</dbReference>
<comment type="similarity">
    <text evidence="1">Belongs to the HAD-like hydrolase superfamily. S-2-haloalkanoic acid dehalogenase family.</text>
</comment>